<gene>
    <name evidence="2" type="ORF">VZ94_00165</name>
</gene>
<reference evidence="2 3" key="2">
    <citation type="journal article" date="2016" name="Microb. Ecol.">
        <title>Genome Characteristics of a Novel Type I Methanotroph (Sn10-6) Isolated from a Flooded Indian Rice Field.</title>
        <authorList>
            <person name="Rahalkar M.C."/>
            <person name="Pandit P.S."/>
            <person name="Dhakephalkar P.K."/>
            <person name="Pore S."/>
            <person name="Arora P."/>
            <person name="Kapse N."/>
        </authorList>
    </citation>
    <scope>NUCLEOTIDE SEQUENCE [LARGE SCALE GENOMIC DNA]</scope>
    <source>
        <strain evidence="2 3">Sn10-6</strain>
    </source>
</reference>
<comment type="caution">
    <text evidence="2">The sequence shown here is derived from an EMBL/GenBank/DDBJ whole genome shotgun (WGS) entry which is preliminary data.</text>
</comment>
<evidence type="ECO:0000313" key="2">
    <source>
        <dbReference type="EMBL" id="KJV08110.1"/>
    </source>
</evidence>
<dbReference type="AlphaFoldDB" id="A0A0F3IN03"/>
<proteinExistence type="predicted"/>
<feature type="chain" id="PRO_5002462458" evidence="1">
    <location>
        <begin position="22"/>
        <end position="176"/>
    </location>
</feature>
<reference evidence="3" key="1">
    <citation type="submission" date="2015-03" db="EMBL/GenBank/DDBJ databases">
        <title>Draft genome sequence of a novel methanotroph (Sn10-6) isolated from flooded ricefield rhizosphere in India.</title>
        <authorList>
            <person name="Pandit P.S."/>
            <person name="Pore S.D."/>
            <person name="Arora P."/>
            <person name="Kapse N.G."/>
            <person name="Dhakephalkar P.K."/>
            <person name="Rahalkar M.C."/>
        </authorList>
    </citation>
    <scope>NUCLEOTIDE SEQUENCE [LARGE SCALE GENOMIC DNA]</scope>
    <source>
        <strain evidence="3">Sn10-6</strain>
    </source>
</reference>
<feature type="signal peptide" evidence="1">
    <location>
        <begin position="1"/>
        <end position="21"/>
    </location>
</feature>
<evidence type="ECO:0000256" key="1">
    <source>
        <dbReference type="SAM" id="SignalP"/>
    </source>
</evidence>
<dbReference type="EMBL" id="LAJX01000002">
    <property type="protein sequence ID" value="KJV08110.1"/>
    <property type="molecule type" value="Genomic_DNA"/>
</dbReference>
<protein>
    <submittedName>
        <fullName evidence="2">Uncharacterized protein</fullName>
    </submittedName>
</protein>
<name>A0A0F3IN03_9GAMM</name>
<keyword evidence="1" id="KW-0732">Signal</keyword>
<dbReference type="Proteomes" id="UP000033684">
    <property type="component" value="Unassembled WGS sequence"/>
</dbReference>
<accession>A0A0F3IN03</accession>
<keyword evidence="3" id="KW-1185">Reference proteome</keyword>
<organism evidence="2 3">
    <name type="scientific">Methylocucumis oryzae</name>
    <dbReference type="NCBI Taxonomy" id="1632867"/>
    <lineage>
        <taxon>Bacteria</taxon>
        <taxon>Pseudomonadati</taxon>
        <taxon>Pseudomonadota</taxon>
        <taxon>Gammaproteobacteria</taxon>
        <taxon>Methylococcales</taxon>
        <taxon>Methylococcaceae</taxon>
        <taxon>Methylocucumis</taxon>
    </lineage>
</organism>
<evidence type="ECO:0000313" key="3">
    <source>
        <dbReference type="Proteomes" id="UP000033684"/>
    </source>
</evidence>
<sequence length="176" mass="18405">MSAPAPPFNVSFFALPVILFAAEFPSNTCDNVASVTLISAADVPNKVTFSMPEPATKVAKAKTLSVPALSVIDATVAPVRIIKVSLPSPPTSVSVPPVPVSIISLPLPPEILLLPELPVRRLAESLPVILAAEEPDKETFSSDLKAVVELMSIVEPVSIVSKPPLSVLITSPVPTM</sequence>